<dbReference type="Proteomes" id="UP001214415">
    <property type="component" value="Chromosome 2"/>
</dbReference>
<dbReference type="AlphaFoldDB" id="A0AAF0EGR4"/>
<organism evidence="2 3">
    <name type="scientific">Malassezia equina</name>
    <dbReference type="NCBI Taxonomy" id="1381935"/>
    <lineage>
        <taxon>Eukaryota</taxon>
        <taxon>Fungi</taxon>
        <taxon>Dikarya</taxon>
        <taxon>Basidiomycota</taxon>
        <taxon>Ustilaginomycotina</taxon>
        <taxon>Malasseziomycetes</taxon>
        <taxon>Malasseziales</taxon>
        <taxon>Malasseziaceae</taxon>
        <taxon>Malassezia</taxon>
    </lineage>
</organism>
<name>A0AAF0EGR4_9BASI</name>
<evidence type="ECO:0000313" key="2">
    <source>
        <dbReference type="EMBL" id="WFD22411.1"/>
    </source>
</evidence>
<evidence type="ECO:0000256" key="1">
    <source>
        <dbReference type="SAM" id="Coils"/>
    </source>
</evidence>
<proteinExistence type="predicted"/>
<accession>A0AAF0EGR4</accession>
<keyword evidence="1" id="KW-0175">Coiled coil</keyword>
<dbReference type="EMBL" id="CP119901">
    <property type="protein sequence ID" value="WFD22411.1"/>
    <property type="molecule type" value="Genomic_DNA"/>
</dbReference>
<protein>
    <submittedName>
        <fullName evidence="2">Uncharacterized protein</fullName>
    </submittedName>
</protein>
<gene>
    <name evidence="2" type="ORF">MEQU1_001081</name>
</gene>
<evidence type="ECO:0000313" key="3">
    <source>
        <dbReference type="Proteomes" id="UP001214415"/>
    </source>
</evidence>
<feature type="coiled-coil region" evidence="1">
    <location>
        <begin position="117"/>
        <end position="158"/>
    </location>
</feature>
<keyword evidence="3" id="KW-1185">Reference proteome</keyword>
<reference evidence="2" key="1">
    <citation type="submission" date="2023-03" db="EMBL/GenBank/DDBJ databases">
        <title>Mating type loci evolution in Malassezia.</title>
        <authorList>
            <person name="Coelho M.A."/>
        </authorList>
    </citation>
    <scope>NUCLEOTIDE SEQUENCE</scope>
    <source>
        <strain evidence="2">CBS 12830</strain>
    </source>
</reference>
<sequence>MAAEIERVSQALAALPQTPSATEPTSDVLSIAAPLLADLKRMNRDAYAHAAERRAHVASARERADEQALALAAWQYEARQLRERIEACGDLDPVYEQVLNRTPDVTTTEPSQVRAQLQATLEACRRWEQDVRALEAKAAELQKQSHASRRSLVRLEKDLSTLLHVRACH</sequence>